<dbReference type="STRING" id="1385510.GCA_000425205_02717"/>
<dbReference type="PANTHER" id="PTHR23407:SF1">
    <property type="entry name" value="5-FORMYLTETRAHYDROFOLATE CYCLO-LIGASE"/>
    <property type="match status" value="1"/>
</dbReference>
<keyword evidence="3 4" id="KW-0067">ATP-binding</keyword>
<dbReference type="InterPro" id="IPR024185">
    <property type="entry name" value="FTHF_cligase-like_sf"/>
</dbReference>
<dbReference type="RefSeq" id="WP_026801022.1">
    <property type="nucleotide sequence ID" value="NZ_AULI01000012.1"/>
</dbReference>
<feature type="binding site" evidence="4">
    <location>
        <begin position="4"/>
        <end position="8"/>
    </location>
    <ligand>
        <name>ATP</name>
        <dbReference type="ChEBI" id="CHEBI:30616"/>
    </ligand>
</feature>
<dbReference type="NCBIfam" id="TIGR02727">
    <property type="entry name" value="MTHFS_bact"/>
    <property type="match status" value="1"/>
</dbReference>
<dbReference type="eggNOG" id="COG0212">
    <property type="taxonomic scope" value="Bacteria"/>
</dbReference>
<organism evidence="6 7">
    <name type="scientific">Pontibacillus halophilus JSM 076056 = DSM 19796</name>
    <dbReference type="NCBI Taxonomy" id="1385510"/>
    <lineage>
        <taxon>Bacteria</taxon>
        <taxon>Bacillati</taxon>
        <taxon>Bacillota</taxon>
        <taxon>Bacilli</taxon>
        <taxon>Bacillales</taxon>
        <taxon>Bacillaceae</taxon>
        <taxon>Pontibacillus</taxon>
    </lineage>
</organism>
<proteinExistence type="inferred from homology"/>
<dbReference type="AlphaFoldDB" id="A0A0A5I4V1"/>
<dbReference type="GO" id="GO:0046872">
    <property type="term" value="F:metal ion binding"/>
    <property type="evidence" value="ECO:0007669"/>
    <property type="project" value="UniProtKB-KW"/>
</dbReference>
<reference evidence="6 7" key="1">
    <citation type="submission" date="2013-08" db="EMBL/GenBank/DDBJ databases">
        <authorList>
            <person name="Huang J."/>
            <person name="Wang G."/>
        </authorList>
    </citation>
    <scope>NUCLEOTIDE SEQUENCE [LARGE SCALE GENOMIC DNA]</scope>
    <source>
        <strain evidence="6 7">JSM 076056</strain>
    </source>
</reference>
<comment type="caution">
    <text evidence="6">The sequence shown here is derived from an EMBL/GenBank/DDBJ whole genome shotgun (WGS) entry which is preliminary data.</text>
</comment>
<evidence type="ECO:0000256" key="1">
    <source>
        <dbReference type="ARBA" id="ARBA00010638"/>
    </source>
</evidence>
<feature type="binding site" evidence="4">
    <location>
        <begin position="134"/>
        <end position="142"/>
    </location>
    <ligand>
        <name>ATP</name>
        <dbReference type="ChEBI" id="CHEBI:30616"/>
    </ligand>
</feature>
<dbReference type="GO" id="GO:0009396">
    <property type="term" value="P:folic acid-containing compound biosynthetic process"/>
    <property type="evidence" value="ECO:0007669"/>
    <property type="project" value="TreeGrafter"/>
</dbReference>
<dbReference type="PIRSF" id="PIRSF006806">
    <property type="entry name" value="FTHF_cligase"/>
    <property type="match status" value="1"/>
</dbReference>
<comment type="catalytic activity">
    <reaction evidence="5">
        <text>(6S)-5-formyl-5,6,7,8-tetrahydrofolate + ATP = (6R)-5,10-methenyltetrahydrofolate + ADP + phosphate</text>
        <dbReference type="Rhea" id="RHEA:10488"/>
        <dbReference type="ChEBI" id="CHEBI:30616"/>
        <dbReference type="ChEBI" id="CHEBI:43474"/>
        <dbReference type="ChEBI" id="CHEBI:57455"/>
        <dbReference type="ChEBI" id="CHEBI:57457"/>
        <dbReference type="ChEBI" id="CHEBI:456216"/>
        <dbReference type="EC" id="6.3.3.2"/>
    </reaction>
</comment>
<dbReference type="InterPro" id="IPR037171">
    <property type="entry name" value="NagB/RpiA_transferase-like"/>
</dbReference>
<evidence type="ECO:0000256" key="2">
    <source>
        <dbReference type="ARBA" id="ARBA00022741"/>
    </source>
</evidence>
<accession>A0A0A5I4V1</accession>
<evidence type="ECO:0000256" key="4">
    <source>
        <dbReference type="PIRSR" id="PIRSR006806-1"/>
    </source>
</evidence>
<dbReference type="GO" id="GO:0005524">
    <property type="term" value="F:ATP binding"/>
    <property type="evidence" value="ECO:0007669"/>
    <property type="project" value="UniProtKB-KW"/>
</dbReference>
<dbReference type="GO" id="GO:0030272">
    <property type="term" value="F:5-formyltetrahydrofolate cyclo-ligase activity"/>
    <property type="evidence" value="ECO:0007669"/>
    <property type="project" value="UniProtKB-EC"/>
</dbReference>
<feature type="binding site" evidence="4">
    <location>
        <position position="55"/>
    </location>
    <ligand>
        <name>substrate</name>
    </ligand>
</feature>
<comment type="cofactor">
    <cofactor evidence="5">
        <name>Mg(2+)</name>
        <dbReference type="ChEBI" id="CHEBI:18420"/>
    </cofactor>
</comment>
<evidence type="ECO:0000256" key="3">
    <source>
        <dbReference type="ARBA" id="ARBA00022840"/>
    </source>
</evidence>
<dbReference type="Proteomes" id="UP000030528">
    <property type="component" value="Unassembled WGS sequence"/>
</dbReference>
<gene>
    <name evidence="6" type="ORF">N781_05680</name>
</gene>
<evidence type="ECO:0000313" key="7">
    <source>
        <dbReference type="Proteomes" id="UP000030528"/>
    </source>
</evidence>
<dbReference type="PANTHER" id="PTHR23407">
    <property type="entry name" value="ATPASE INHIBITOR/5-FORMYLTETRAHYDROFOLATE CYCLO-LIGASE"/>
    <property type="match status" value="1"/>
</dbReference>
<dbReference type="Pfam" id="PF01812">
    <property type="entry name" value="5-FTHF_cyc-lig"/>
    <property type="match status" value="1"/>
</dbReference>
<dbReference type="EC" id="6.3.3.2" evidence="5"/>
<keyword evidence="5" id="KW-0460">Magnesium</keyword>
<name>A0A0A5I4V1_9BACI</name>
<keyword evidence="5" id="KW-0479">Metal-binding</keyword>
<protein>
    <recommendedName>
        <fullName evidence="5">5-formyltetrahydrofolate cyclo-ligase</fullName>
        <ecNumber evidence="5">6.3.3.2</ecNumber>
    </recommendedName>
</protein>
<evidence type="ECO:0000313" key="6">
    <source>
        <dbReference type="EMBL" id="KGX90862.1"/>
    </source>
</evidence>
<dbReference type="EMBL" id="AVPE01000012">
    <property type="protein sequence ID" value="KGX90862.1"/>
    <property type="molecule type" value="Genomic_DNA"/>
</dbReference>
<sequence>MMDKKELRKYGKNVLSHMSNDEKERASHLIYEHLFSHPYWKQSHTIGVTLSGEIEIDTTPILERGWKEGKRMAVPKCEPKQKGMTFYSYVQGDELETVYFGLKEPIEVSEKAINQSGLELILVPGLLFTKEGYRIGFGGGFYDRYLENYSGRTIGLATKQQLLSQMPVDSFDQPVDDVITEEGVSKRE</sequence>
<keyword evidence="2 4" id="KW-0547">Nucleotide-binding</keyword>
<dbReference type="SUPFAM" id="SSF100950">
    <property type="entry name" value="NagB/RpiA/CoA transferase-like"/>
    <property type="match status" value="1"/>
</dbReference>
<feature type="binding site" evidence="4">
    <location>
        <position position="50"/>
    </location>
    <ligand>
        <name>substrate</name>
    </ligand>
</feature>
<dbReference type="Gene3D" id="3.40.50.10420">
    <property type="entry name" value="NagB/RpiA/CoA transferase-like"/>
    <property type="match status" value="1"/>
</dbReference>
<dbReference type="GO" id="GO:0035999">
    <property type="term" value="P:tetrahydrofolate interconversion"/>
    <property type="evidence" value="ECO:0007669"/>
    <property type="project" value="TreeGrafter"/>
</dbReference>
<dbReference type="InterPro" id="IPR002698">
    <property type="entry name" value="FTHF_cligase"/>
</dbReference>
<comment type="similarity">
    <text evidence="1 5">Belongs to the 5-formyltetrahydrofolate cyclo-ligase family.</text>
</comment>
<keyword evidence="7" id="KW-1185">Reference proteome</keyword>
<evidence type="ECO:0000256" key="5">
    <source>
        <dbReference type="RuleBase" id="RU361279"/>
    </source>
</evidence>